<organism evidence="1 2">
    <name type="scientific">Rubripirellula obstinata</name>
    <dbReference type="NCBI Taxonomy" id="406547"/>
    <lineage>
        <taxon>Bacteria</taxon>
        <taxon>Pseudomonadati</taxon>
        <taxon>Planctomycetota</taxon>
        <taxon>Planctomycetia</taxon>
        <taxon>Pirellulales</taxon>
        <taxon>Pirellulaceae</taxon>
        <taxon>Rubripirellula</taxon>
    </lineage>
</organism>
<evidence type="ECO:0000313" key="1">
    <source>
        <dbReference type="EMBL" id="KAA1256834.1"/>
    </source>
</evidence>
<name>A0A5B1CBY5_9BACT</name>
<protein>
    <submittedName>
        <fullName evidence="1">Uncharacterized protein</fullName>
    </submittedName>
</protein>
<reference evidence="1 2" key="1">
    <citation type="submission" date="2019-08" db="EMBL/GenBank/DDBJ databases">
        <title>Deep-cultivation of Planctomycetes and their phenomic and genomic characterization uncovers novel biology.</title>
        <authorList>
            <person name="Wiegand S."/>
            <person name="Jogler M."/>
            <person name="Boedeker C."/>
            <person name="Pinto D."/>
            <person name="Vollmers J."/>
            <person name="Rivas-Marin E."/>
            <person name="Kohn T."/>
            <person name="Peeters S.H."/>
            <person name="Heuer A."/>
            <person name="Rast P."/>
            <person name="Oberbeckmann S."/>
            <person name="Bunk B."/>
            <person name="Jeske O."/>
            <person name="Meyerdierks A."/>
            <person name="Storesund J.E."/>
            <person name="Kallscheuer N."/>
            <person name="Luecker S."/>
            <person name="Lage O.M."/>
            <person name="Pohl T."/>
            <person name="Merkel B.J."/>
            <person name="Hornburger P."/>
            <person name="Mueller R.-W."/>
            <person name="Bruemmer F."/>
            <person name="Labrenz M."/>
            <person name="Spormann A.M."/>
            <person name="Op Den Camp H."/>
            <person name="Overmann J."/>
            <person name="Amann R."/>
            <person name="Jetten M.S.M."/>
            <person name="Mascher T."/>
            <person name="Medema M.H."/>
            <person name="Devos D.P."/>
            <person name="Kaster A.-K."/>
            <person name="Ovreas L."/>
            <person name="Rohde M."/>
            <person name="Galperin M.Y."/>
            <person name="Jogler C."/>
        </authorList>
    </citation>
    <scope>NUCLEOTIDE SEQUENCE [LARGE SCALE GENOMIC DNA]</scope>
    <source>
        <strain evidence="1 2">LF1</strain>
    </source>
</reference>
<dbReference type="AlphaFoldDB" id="A0A5B1CBY5"/>
<dbReference type="Proteomes" id="UP000322699">
    <property type="component" value="Unassembled WGS sequence"/>
</dbReference>
<keyword evidence="2" id="KW-1185">Reference proteome</keyword>
<comment type="caution">
    <text evidence="1">The sequence shown here is derived from an EMBL/GenBank/DDBJ whole genome shotgun (WGS) entry which is preliminary data.</text>
</comment>
<dbReference type="EMBL" id="VRLW01000020">
    <property type="protein sequence ID" value="KAA1256834.1"/>
    <property type="molecule type" value="Genomic_DNA"/>
</dbReference>
<accession>A0A5B1CBY5</accession>
<gene>
    <name evidence="1" type="ORF">LF1_58840</name>
</gene>
<evidence type="ECO:0000313" key="2">
    <source>
        <dbReference type="Proteomes" id="UP000322699"/>
    </source>
</evidence>
<proteinExistence type="predicted"/>
<sequence length="73" mass="8023">MPHCSRVMSCVYSSSVPNPKTADNHGVHTERGLQAYLKSKTYPPRPVTPVVIRLNQLAPQSLQVAARSTTVYS</sequence>